<dbReference type="EMBL" id="FLKW01000019">
    <property type="protein sequence ID" value="SBN14188.1"/>
    <property type="molecule type" value="Genomic_DNA"/>
</dbReference>
<feature type="chain" id="PRO_5014539664" description="Transferrin-binding protein B C-lobe/N-lobe beta barrel domain-containing protein" evidence="2">
    <location>
        <begin position="23"/>
        <end position="327"/>
    </location>
</feature>
<evidence type="ECO:0000313" key="4">
    <source>
        <dbReference type="EMBL" id="SBQ19371.1"/>
    </source>
</evidence>
<dbReference type="SMR" id="A0A1D3J164"/>
<dbReference type="AlphaFoldDB" id="A0A1D3J164"/>
<organism evidence="6">
    <name type="scientific">Neisseria gonorrhoeae</name>
    <dbReference type="NCBI Taxonomy" id="485"/>
    <lineage>
        <taxon>Bacteria</taxon>
        <taxon>Pseudomonadati</taxon>
        <taxon>Pseudomonadota</taxon>
        <taxon>Betaproteobacteria</taxon>
        <taxon>Neisseriales</taxon>
        <taxon>Neisseriaceae</taxon>
        <taxon>Neisseria</taxon>
    </lineage>
</organism>
<evidence type="ECO:0000313" key="9">
    <source>
        <dbReference type="Proteomes" id="UP000307092"/>
    </source>
</evidence>
<dbReference type="InterPro" id="IPR054843">
    <property type="entry name" value="Slam_hemophilin_C"/>
</dbReference>
<reference evidence="6" key="3">
    <citation type="submission" date="2018-06" db="EMBL/GenBank/DDBJ databases">
        <authorList>
            <consortium name="Pathogen Informatics"/>
            <person name="Doyle S."/>
        </authorList>
    </citation>
    <scope>NUCLEOTIDE SEQUENCE [LARGE SCALE GENOMIC DNA]</scope>
    <source>
        <strain evidence="6">NCTC11421</strain>
    </source>
</reference>
<evidence type="ECO:0000313" key="5">
    <source>
        <dbReference type="EMBL" id="SCW06939.1"/>
    </source>
</evidence>
<dbReference type="Proteomes" id="UP000182484">
    <property type="component" value="Unassembled WGS sequence"/>
</dbReference>
<proteinExistence type="predicted"/>
<sequence>MSIRNKTLLAVLLCGVFGVAAAAPAGGSSQRKSQDPNSDPTTVRPGTSDKQPFGAGKAGLAFSINNGGSWSKSINLDDGPVKYIRAKYQAPINGNDPYANVDGTRNLQYLRLGDVKPVIGWFYNPTLGQVWYENHHNNTEVYSVRQIANPAIPAAPKFGGLVIAKVPGMGGSNGNVFFGEWAPRAGNPQQISTDLNMADGKRTVWYVGDNPTGNTTGVRTATYNVLGINKHTPGQNDFYTGQVTATFGSGITGTMAGRISRSSDHVDFDHAKIDNRNGTFADPSQGMTGRFYGNQAAAMAGYTTRGTGNVGDDVAFGGSATDIETRK</sequence>
<name>A0A1D3J164_NEIGO</name>
<dbReference type="GeneID" id="66752893"/>
<dbReference type="RefSeq" id="WP_003689006.1">
    <property type="nucleotide sequence ID" value="NZ_AP023067.1"/>
</dbReference>
<dbReference type="EMBL" id="FMTB01000001">
    <property type="protein sequence ID" value="SCW06939.1"/>
    <property type="molecule type" value="Genomic_DNA"/>
</dbReference>
<reference evidence="4" key="1">
    <citation type="submission" date="2016-06" db="EMBL/GenBank/DDBJ databases">
        <authorList>
            <consortium name="Pathogen Informatics"/>
        </authorList>
    </citation>
    <scope>NUCLEOTIDE SEQUENCE</scope>
    <source>
        <strain evidence="3">WHO F</strain>
    </source>
</reference>
<feature type="signal peptide" evidence="2">
    <location>
        <begin position="1"/>
        <end position="22"/>
    </location>
</feature>
<protein>
    <recommendedName>
        <fullName evidence="10">Transferrin-binding protein B C-lobe/N-lobe beta barrel domain-containing protein</fullName>
    </recommendedName>
</protein>
<evidence type="ECO:0000256" key="2">
    <source>
        <dbReference type="SAM" id="SignalP"/>
    </source>
</evidence>
<evidence type="ECO:0000256" key="1">
    <source>
        <dbReference type="SAM" id="MobiDB-lite"/>
    </source>
</evidence>
<evidence type="ECO:0008006" key="10">
    <source>
        <dbReference type="Google" id="ProtNLM"/>
    </source>
</evidence>
<feature type="compositionally biased region" description="Polar residues" evidence="1">
    <location>
        <begin position="28"/>
        <end position="50"/>
    </location>
</feature>
<dbReference type="EMBL" id="SUQX01000022">
    <property type="protein sequence ID" value="TJX04697.1"/>
    <property type="molecule type" value="Genomic_DNA"/>
</dbReference>
<evidence type="ECO:0000313" key="7">
    <source>
        <dbReference type="EMBL" id="TJX04697.1"/>
    </source>
</evidence>
<dbReference type="EMBL" id="LT591897">
    <property type="protein sequence ID" value="SBQ19371.1"/>
    <property type="molecule type" value="Genomic_DNA"/>
</dbReference>
<dbReference type="Proteomes" id="UP000307092">
    <property type="component" value="Unassembled WGS sequence"/>
</dbReference>
<gene>
    <name evidence="7" type="ORF">E8M63_09945</name>
    <name evidence="5" type="ORF">ESCNG_10026</name>
    <name evidence="6" type="ORF">NCTC11421_02003</name>
    <name evidence="4" type="ORF">WHOF_00588</name>
    <name evidence="3" type="ORF">WHOF_01501</name>
</gene>
<reference evidence="7 9" key="4">
    <citation type="submission" date="2019-04" db="EMBL/GenBank/DDBJ databases">
        <title>The CDC panel for molecular diagnostics of ciprofloxacin resistance and its use for research and clinical development.</title>
        <authorList>
            <person name="Liu H."/>
            <person name="Tang K."/>
            <person name="Pham C."/>
            <person name="Schmerer M."/>
        </authorList>
    </citation>
    <scope>NUCLEOTIDE SEQUENCE [LARGE SCALE GENOMIC DNA]</scope>
    <source>
        <strain evidence="7 9">LRRBGS_0742</strain>
    </source>
</reference>
<evidence type="ECO:0000313" key="6">
    <source>
        <dbReference type="EMBL" id="SUA24013.1"/>
    </source>
</evidence>
<evidence type="ECO:0000313" key="8">
    <source>
        <dbReference type="Proteomes" id="UP000182484"/>
    </source>
</evidence>
<accession>A0A1D3J164</accession>
<feature type="region of interest" description="Disordered" evidence="1">
    <location>
        <begin position="25"/>
        <end position="55"/>
    </location>
</feature>
<dbReference type="Proteomes" id="UP000239837">
    <property type="component" value="Chromosome"/>
</dbReference>
<dbReference type="NCBIfam" id="NF041636">
    <property type="entry name" value="slam_lipo"/>
    <property type="match status" value="1"/>
</dbReference>
<reference evidence="5 8" key="2">
    <citation type="submission" date="2016-09" db="EMBL/GenBank/DDBJ databases">
        <authorList>
            <person name="Kumanski S."/>
            <person name="Beatrice B."/>
        </authorList>
    </citation>
    <scope>NUCLEOTIDE SEQUENCE [LARGE SCALE GENOMIC DNA]</scope>
    <source>
        <strain evidence="5">Mankind</strain>
    </source>
</reference>
<evidence type="ECO:0000313" key="3">
    <source>
        <dbReference type="EMBL" id="SBN14188.1"/>
    </source>
</evidence>
<dbReference type="EMBL" id="UGRI01000001">
    <property type="protein sequence ID" value="SUA24013.1"/>
    <property type="molecule type" value="Genomic_DNA"/>
</dbReference>
<keyword evidence="2" id="KW-0732">Signal</keyword>